<dbReference type="Gene3D" id="1.10.340.70">
    <property type="match status" value="1"/>
</dbReference>
<keyword evidence="3" id="KW-0808">Transferase</keyword>
<organism evidence="3 4">
    <name type="scientific">Tanacetum coccineum</name>
    <dbReference type="NCBI Taxonomy" id="301880"/>
    <lineage>
        <taxon>Eukaryota</taxon>
        <taxon>Viridiplantae</taxon>
        <taxon>Streptophyta</taxon>
        <taxon>Embryophyta</taxon>
        <taxon>Tracheophyta</taxon>
        <taxon>Spermatophyta</taxon>
        <taxon>Magnoliopsida</taxon>
        <taxon>eudicotyledons</taxon>
        <taxon>Gunneridae</taxon>
        <taxon>Pentapetalae</taxon>
        <taxon>asterids</taxon>
        <taxon>campanulids</taxon>
        <taxon>Asterales</taxon>
        <taxon>Asteraceae</taxon>
        <taxon>Asteroideae</taxon>
        <taxon>Anthemideae</taxon>
        <taxon>Anthemidinae</taxon>
        <taxon>Tanacetum</taxon>
    </lineage>
</organism>
<dbReference type="InterPro" id="IPR041588">
    <property type="entry name" value="Integrase_H2C2"/>
</dbReference>
<sequence>MPFGLTNVPVSKEEHEVYLKLILELLEKEKLFGKFSKCEFWLQELHFLRHVVNSEGKANVVANALSRKEWMKPIRVRALSMTIHSSIKARILEAHNEASKDVNTPAEMLRGLDKQTLIMDEAHNTKYYVHPGADKMYYDLRDLYWWPGIKKDIAMTSSGHDMIWVIVDRLTKSAHFLAIREDYQMERFTRLYINEIIARHGVPMTIISDHDSRFASSYHSSVKCALFEALYGRKCKTPIAKEKLGESKLIGLEIVQDTTNKIVQIMERLKTARDRQKSYADNRRKPLEFNVGEKVLLKVSPWKGIVRIHDTFHVSNLKKCLADVNFHVLLEEFKIDKGLHFVEEPIEVMDRDVKKLKQSKIPIVKVCWNSRRGLKFTWEREDEMKRKFVRVHSFECISLMTPCQKGVTVPNTPILSDHNDKSDESDWGSKGEVEVISSDDERTKSDKEKDDEEIANKEMVDEEKADDEKTKEEKADDEQAGADQVNNDQEGVLITKT</sequence>
<dbReference type="InterPro" id="IPR036397">
    <property type="entry name" value="RNaseH_sf"/>
</dbReference>
<dbReference type="SUPFAM" id="SSF56672">
    <property type="entry name" value="DNA/RNA polymerases"/>
    <property type="match status" value="1"/>
</dbReference>
<reference evidence="3" key="2">
    <citation type="submission" date="2022-01" db="EMBL/GenBank/DDBJ databases">
        <authorList>
            <person name="Yamashiro T."/>
            <person name="Shiraishi A."/>
            <person name="Satake H."/>
            <person name="Nakayama K."/>
        </authorList>
    </citation>
    <scope>NUCLEOTIDE SEQUENCE</scope>
</reference>
<dbReference type="SUPFAM" id="SSF53098">
    <property type="entry name" value="Ribonuclease H-like"/>
    <property type="match status" value="1"/>
</dbReference>
<accession>A0ABQ5IHG4</accession>
<dbReference type="InterPro" id="IPR043128">
    <property type="entry name" value="Rev_trsase/Diguanyl_cyclase"/>
</dbReference>
<feature type="region of interest" description="Disordered" evidence="1">
    <location>
        <begin position="408"/>
        <end position="497"/>
    </location>
</feature>
<keyword evidence="3" id="KW-0548">Nucleotidyltransferase</keyword>
<gene>
    <name evidence="3" type="ORF">Tco_1109963</name>
</gene>
<proteinExistence type="predicted"/>
<feature type="domain" description="Integrase zinc-binding" evidence="2">
    <location>
        <begin position="115"/>
        <end position="154"/>
    </location>
</feature>
<evidence type="ECO:0000256" key="1">
    <source>
        <dbReference type="SAM" id="MobiDB-lite"/>
    </source>
</evidence>
<evidence type="ECO:0000313" key="3">
    <source>
        <dbReference type="EMBL" id="GJT99624.1"/>
    </source>
</evidence>
<dbReference type="InterPro" id="IPR012337">
    <property type="entry name" value="RNaseH-like_sf"/>
</dbReference>
<dbReference type="InterPro" id="IPR043502">
    <property type="entry name" value="DNA/RNA_pol_sf"/>
</dbReference>
<dbReference type="PANTHER" id="PTHR45835">
    <property type="entry name" value="YALI0A06105P"/>
    <property type="match status" value="1"/>
</dbReference>
<dbReference type="Proteomes" id="UP001151760">
    <property type="component" value="Unassembled WGS sequence"/>
</dbReference>
<dbReference type="Gene3D" id="3.30.70.270">
    <property type="match status" value="1"/>
</dbReference>
<protein>
    <submittedName>
        <fullName evidence="3">Reverse transcriptase domain-containing protein</fullName>
    </submittedName>
</protein>
<dbReference type="Gene3D" id="3.30.420.10">
    <property type="entry name" value="Ribonuclease H-like superfamily/Ribonuclease H"/>
    <property type="match status" value="1"/>
</dbReference>
<keyword evidence="3" id="KW-0695">RNA-directed DNA polymerase</keyword>
<reference evidence="3" key="1">
    <citation type="journal article" date="2022" name="Int. J. Mol. Sci.">
        <title>Draft Genome of Tanacetum Coccineum: Genomic Comparison of Closely Related Tanacetum-Family Plants.</title>
        <authorList>
            <person name="Yamashiro T."/>
            <person name="Shiraishi A."/>
            <person name="Nakayama K."/>
            <person name="Satake H."/>
        </authorList>
    </citation>
    <scope>NUCLEOTIDE SEQUENCE</scope>
</reference>
<dbReference type="Pfam" id="PF17921">
    <property type="entry name" value="Integrase_H2C2"/>
    <property type="match status" value="1"/>
</dbReference>
<comment type="caution">
    <text evidence="3">The sequence shown here is derived from an EMBL/GenBank/DDBJ whole genome shotgun (WGS) entry which is preliminary data.</text>
</comment>
<evidence type="ECO:0000259" key="2">
    <source>
        <dbReference type="Pfam" id="PF17921"/>
    </source>
</evidence>
<dbReference type="EMBL" id="BQNB010020788">
    <property type="protein sequence ID" value="GJT99624.1"/>
    <property type="molecule type" value="Genomic_DNA"/>
</dbReference>
<dbReference type="PANTHER" id="PTHR45835:SF103">
    <property type="entry name" value="RNA-DIRECTED DNA POLYMERASE"/>
    <property type="match status" value="1"/>
</dbReference>
<dbReference type="GO" id="GO:0003964">
    <property type="term" value="F:RNA-directed DNA polymerase activity"/>
    <property type="evidence" value="ECO:0007669"/>
    <property type="project" value="UniProtKB-KW"/>
</dbReference>
<name>A0ABQ5IHG4_9ASTR</name>
<evidence type="ECO:0000313" key="4">
    <source>
        <dbReference type="Proteomes" id="UP001151760"/>
    </source>
</evidence>
<keyword evidence="4" id="KW-1185">Reference proteome</keyword>
<feature type="compositionally biased region" description="Basic and acidic residues" evidence="1">
    <location>
        <begin position="417"/>
        <end position="459"/>
    </location>
</feature>